<dbReference type="InterPro" id="IPR036908">
    <property type="entry name" value="RlpA-like_sf"/>
</dbReference>
<comment type="caution">
    <text evidence="5">The sequence shown here is derived from an EMBL/GenBank/DDBJ whole genome shotgun (WGS) entry which is preliminary data.</text>
</comment>
<evidence type="ECO:0000256" key="3">
    <source>
        <dbReference type="ARBA" id="ARBA00022525"/>
    </source>
</evidence>
<evidence type="ECO:0000313" key="6">
    <source>
        <dbReference type="Proteomes" id="UP001163105"/>
    </source>
</evidence>
<gene>
    <name evidence="5" type="ORF">O9K51_00448</name>
</gene>
<evidence type="ECO:0000256" key="1">
    <source>
        <dbReference type="ARBA" id="ARBA00004613"/>
    </source>
</evidence>
<evidence type="ECO:0000313" key="5">
    <source>
        <dbReference type="EMBL" id="KAJ6445685.1"/>
    </source>
</evidence>
<dbReference type="CDD" id="cd22778">
    <property type="entry name" value="DPBB_CEPL-like"/>
    <property type="match status" value="1"/>
</dbReference>
<dbReference type="SUPFAM" id="SSF50685">
    <property type="entry name" value="Barwin-like endoglucanases"/>
    <property type="match status" value="1"/>
</dbReference>
<protein>
    <submittedName>
        <fullName evidence="5">Autophagy-like protein 22</fullName>
    </submittedName>
</protein>
<keyword evidence="3" id="KW-0964">Secreted</keyword>
<organism evidence="5 6">
    <name type="scientific">Purpureocillium lavendulum</name>
    <dbReference type="NCBI Taxonomy" id="1247861"/>
    <lineage>
        <taxon>Eukaryota</taxon>
        <taxon>Fungi</taxon>
        <taxon>Dikarya</taxon>
        <taxon>Ascomycota</taxon>
        <taxon>Pezizomycotina</taxon>
        <taxon>Sordariomycetes</taxon>
        <taxon>Hypocreomycetidae</taxon>
        <taxon>Hypocreales</taxon>
        <taxon>Ophiocordycipitaceae</taxon>
        <taxon>Purpureocillium</taxon>
    </lineage>
</organism>
<accession>A0AB34G2R1</accession>
<sequence>MGPGSILVQATLAVAVSAASAVSVSYDPVYDASTTSLSHIACSTGPNGLERFGYSKLGDIPKFPMIGGAQAVAGWGSTNCGTCWELTYNGRSIHILAVDHTDNGFNIALAAMNALTDNRAQFLGRIQATATQLNATNCGLLG</sequence>
<comment type="subcellular location">
    <subcellularLocation>
        <location evidence="1">Secreted</location>
    </subcellularLocation>
</comment>
<dbReference type="InterPro" id="IPR010829">
    <property type="entry name" value="Cerato-platanin"/>
</dbReference>
<dbReference type="EMBL" id="JAQHRD010000001">
    <property type="protein sequence ID" value="KAJ6445685.1"/>
    <property type="molecule type" value="Genomic_DNA"/>
</dbReference>
<dbReference type="Pfam" id="PF07249">
    <property type="entry name" value="Cerato-platanin"/>
    <property type="match status" value="1"/>
</dbReference>
<dbReference type="GO" id="GO:0005576">
    <property type="term" value="C:extracellular region"/>
    <property type="evidence" value="ECO:0007669"/>
    <property type="project" value="UniProtKB-SubCell"/>
</dbReference>
<reference evidence="5" key="1">
    <citation type="submission" date="2023-01" db="EMBL/GenBank/DDBJ databases">
        <title>The growth and conidiation of Purpureocillium lavendulum are regulated by nitrogen source and histone H3K14 acetylation.</title>
        <authorList>
            <person name="Tang P."/>
            <person name="Han J."/>
            <person name="Zhang C."/>
            <person name="Tang P."/>
            <person name="Qi F."/>
            <person name="Zhang K."/>
            <person name="Liang L."/>
        </authorList>
    </citation>
    <scope>NUCLEOTIDE SEQUENCE</scope>
    <source>
        <strain evidence="5">YMF1.00683</strain>
    </source>
</reference>
<evidence type="ECO:0000256" key="4">
    <source>
        <dbReference type="SAM" id="SignalP"/>
    </source>
</evidence>
<name>A0AB34G2R1_9HYPO</name>
<dbReference type="AlphaFoldDB" id="A0AB34G2R1"/>
<comment type="similarity">
    <text evidence="2">Belongs to the cerato-platanin family.</text>
</comment>
<dbReference type="Gene3D" id="2.40.40.10">
    <property type="entry name" value="RlpA-like domain"/>
    <property type="match status" value="1"/>
</dbReference>
<feature type="signal peptide" evidence="4">
    <location>
        <begin position="1"/>
        <end position="21"/>
    </location>
</feature>
<keyword evidence="6" id="KW-1185">Reference proteome</keyword>
<dbReference type="Proteomes" id="UP001163105">
    <property type="component" value="Unassembled WGS sequence"/>
</dbReference>
<feature type="chain" id="PRO_5044296141" evidence="4">
    <location>
        <begin position="22"/>
        <end position="142"/>
    </location>
</feature>
<keyword evidence="4" id="KW-0732">Signal</keyword>
<evidence type="ECO:0000256" key="2">
    <source>
        <dbReference type="ARBA" id="ARBA00010421"/>
    </source>
</evidence>
<proteinExistence type="inferred from homology"/>